<name>A0A9D4D849_DREPO</name>
<proteinExistence type="predicted"/>
<dbReference type="EMBL" id="JAIWYP010000011">
    <property type="protein sequence ID" value="KAH3739626.1"/>
    <property type="molecule type" value="Genomic_DNA"/>
</dbReference>
<accession>A0A9D4D849</accession>
<evidence type="ECO:0000313" key="3">
    <source>
        <dbReference type="Proteomes" id="UP000828390"/>
    </source>
</evidence>
<keyword evidence="3" id="KW-1185">Reference proteome</keyword>
<feature type="compositionally biased region" description="Basic and acidic residues" evidence="1">
    <location>
        <begin position="36"/>
        <end position="48"/>
    </location>
</feature>
<feature type="region of interest" description="Disordered" evidence="1">
    <location>
        <begin position="28"/>
        <end position="66"/>
    </location>
</feature>
<evidence type="ECO:0000256" key="1">
    <source>
        <dbReference type="SAM" id="MobiDB-lite"/>
    </source>
</evidence>
<gene>
    <name evidence="2" type="ORF">DPMN_046280</name>
</gene>
<reference evidence="2" key="1">
    <citation type="journal article" date="2019" name="bioRxiv">
        <title>The Genome of the Zebra Mussel, Dreissena polymorpha: A Resource for Invasive Species Research.</title>
        <authorList>
            <person name="McCartney M.A."/>
            <person name="Auch B."/>
            <person name="Kono T."/>
            <person name="Mallez S."/>
            <person name="Zhang Y."/>
            <person name="Obille A."/>
            <person name="Becker A."/>
            <person name="Abrahante J.E."/>
            <person name="Garbe J."/>
            <person name="Badalamenti J.P."/>
            <person name="Herman A."/>
            <person name="Mangelson H."/>
            <person name="Liachko I."/>
            <person name="Sullivan S."/>
            <person name="Sone E.D."/>
            <person name="Koren S."/>
            <person name="Silverstein K.A.T."/>
            <person name="Beckman K.B."/>
            <person name="Gohl D.M."/>
        </authorList>
    </citation>
    <scope>NUCLEOTIDE SEQUENCE</scope>
    <source>
        <strain evidence="2">Duluth1</strain>
        <tissue evidence="2">Whole animal</tissue>
    </source>
</reference>
<sequence>MYLPTPITMPGARRIEVGNHSFLPSSRFTKRSFRNKSNDKHPSFDKRSPWGFNLRPPDPEADALSTRPGRPVIKIVYSRQHNLPVCFKT</sequence>
<dbReference type="Proteomes" id="UP000828390">
    <property type="component" value="Unassembled WGS sequence"/>
</dbReference>
<reference evidence="2" key="2">
    <citation type="submission" date="2020-11" db="EMBL/GenBank/DDBJ databases">
        <authorList>
            <person name="McCartney M.A."/>
            <person name="Auch B."/>
            <person name="Kono T."/>
            <person name="Mallez S."/>
            <person name="Becker A."/>
            <person name="Gohl D.M."/>
            <person name="Silverstein K.A.T."/>
            <person name="Koren S."/>
            <person name="Bechman K.B."/>
            <person name="Herman A."/>
            <person name="Abrahante J.E."/>
            <person name="Garbe J."/>
        </authorList>
    </citation>
    <scope>NUCLEOTIDE SEQUENCE</scope>
    <source>
        <strain evidence="2">Duluth1</strain>
        <tissue evidence="2">Whole animal</tissue>
    </source>
</reference>
<comment type="caution">
    <text evidence="2">The sequence shown here is derived from an EMBL/GenBank/DDBJ whole genome shotgun (WGS) entry which is preliminary data.</text>
</comment>
<protein>
    <submittedName>
        <fullName evidence="2">Uncharacterized protein</fullName>
    </submittedName>
</protein>
<evidence type="ECO:0000313" key="2">
    <source>
        <dbReference type="EMBL" id="KAH3739626.1"/>
    </source>
</evidence>
<organism evidence="2 3">
    <name type="scientific">Dreissena polymorpha</name>
    <name type="common">Zebra mussel</name>
    <name type="synonym">Mytilus polymorpha</name>
    <dbReference type="NCBI Taxonomy" id="45954"/>
    <lineage>
        <taxon>Eukaryota</taxon>
        <taxon>Metazoa</taxon>
        <taxon>Spiralia</taxon>
        <taxon>Lophotrochozoa</taxon>
        <taxon>Mollusca</taxon>
        <taxon>Bivalvia</taxon>
        <taxon>Autobranchia</taxon>
        <taxon>Heteroconchia</taxon>
        <taxon>Euheterodonta</taxon>
        <taxon>Imparidentia</taxon>
        <taxon>Neoheterodontei</taxon>
        <taxon>Myida</taxon>
        <taxon>Dreissenoidea</taxon>
        <taxon>Dreissenidae</taxon>
        <taxon>Dreissena</taxon>
    </lineage>
</organism>
<dbReference type="AlphaFoldDB" id="A0A9D4D849"/>